<dbReference type="InterPro" id="IPR058925">
    <property type="entry name" value="zf-C2H2_AcuF"/>
</dbReference>
<feature type="compositionally biased region" description="Polar residues" evidence="1">
    <location>
        <begin position="518"/>
        <end position="527"/>
    </location>
</feature>
<feature type="region of interest" description="Disordered" evidence="1">
    <location>
        <begin position="100"/>
        <end position="126"/>
    </location>
</feature>
<dbReference type="PANTHER" id="PTHR35391:SF7">
    <property type="entry name" value="C2H2-TYPE DOMAIN-CONTAINING PROTEIN"/>
    <property type="match status" value="1"/>
</dbReference>
<feature type="region of interest" description="Disordered" evidence="1">
    <location>
        <begin position="481"/>
        <end position="533"/>
    </location>
</feature>
<evidence type="ECO:0000259" key="2">
    <source>
        <dbReference type="Pfam" id="PF26082"/>
    </source>
</evidence>
<protein>
    <recommendedName>
        <fullName evidence="2">Oxidoreductase acuF-like C2H2 type zinc-finger domain-containing protein</fullName>
    </recommendedName>
</protein>
<dbReference type="PANTHER" id="PTHR35391">
    <property type="entry name" value="C2H2-TYPE DOMAIN-CONTAINING PROTEIN-RELATED"/>
    <property type="match status" value="1"/>
</dbReference>
<feature type="compositionally biased region" description="Basic and acidic residues" evidence="1">
    <location>
        <begin position="487"/>
        <end position="500"/>
    </location>
</feature>
<reference evidence="3" key="2">
    <citation type="submission" date="2023-06" db="EMBL/GenBank/DDBJ databases">
        <authorList>
            <consortium name="Lawrence Berkeley National Laboratory"/>
            <person name="Haridas S."/>
            <person name="Hensen N."/>
            <person name="Bonometti L."/>
            <person name="Westerberg I."/>
            <person name="Brannstrom I.O."/>
            <person name="Guillou S."/>
            <person name="Cros-Aarteil S."/>
            <person name="Calhoun S."/>
            <person name="Kuo A."/>
            <person name="Mondo S."/>
            <person name="Pangilinan J."/>
            <person name="Riley R."/>
            <person name="Labutti K."/>
            <person name="Andreopoulos B."/>
            <person name="Lipzen A."/>
            <person name="Chen C."/>
            <person name="Yanf M."/>
            <person name="Daum C."/>
            <person name="Ng V."/>
            <person name="Clum A."/>
            <person name="Steindorff A."/>
            <person name="Ohm R."/>
            <person name="Martin F."/>
            <person name="Silar P."/>
            <person name="Natvig D."/>
            <person name="Lalanne C."/>
            <person name="Gautier V."/>
            <person name="Ament-Velasquez S.L."/>
            <person name="Kruys A."/>
            <person name="Hutchinson M.I."/>
            <person name="Powell A.J."/>
            <person name="Barry K."/>
            <person name="Miller A.N."/>
            <person name="Grigoriev I.V."/>
            <person name="Debuchy R."/>
            <person name="Gladieux P."/>
            <person name="Thoren M.H."/>
            <person name="Johannesson H."/>
        </authorList>
    </citation>
    <scope>NUCLEOTIDE SEQUENCE</scope>
    <source>
        <strain evidence="3">CBS 168.71</strain>
    </source>
</reference>
<dbReference type="SUPFAM" id="SSF48452">
    <property type="entry name" value="TPR-like"/>
    <property type="match status" value="2"/>
</dbReference>
<proteinExistence type="predicted"/>
<dbReference type="EMBL" id="JAUEPN010000001">
    <property type="protein sequence ID" value="KAK3299954.1"/>
    <property type="molecule type" value="Genomic_DNA"/>
</dbReference>
<organism evidence="3 4">
    <name type="scientific">Chaetomium fimeti</name>
    <dbReference type="NCBI Taxonomy" id="1854472"/>
    <lineage>
        <taxon>Eukaryota</taxon>
        <taxon>Fungi</taxon>
        <taxon>Dikarya</taxon>
        <taxon>Ascomycota</taxon>
        <taxon>Pezizomycotina</taxon>
        <taxon>Sordariomycetes</taxon>
        <taxon>Sordariomycetidae</taxon>
        <taxon>Sordariales</taxon>
        <taxon>Chaetomiaceae</taxon>
        <taxon>Chaetomium</taxon>
    </lineage>
</organism>
<comment type="caution">
    <text evidence="3">The sequence shown here is derived from an EMBL/GenBank/DDBJ whole genome shotgun (WGS) entry which is preliminary data.</text>
</comment>
<dbReference type="InterPro" id="IPR011990">
    <property type="entry name" value="TPR-like_helical_dom_sf"/>
</dbReference>
<reference evidence="3" key="1">
    <citation type="journal article" date="2023" name="Mol. Phylogenet. Evol.">
        <title>Genome-scale phylogeny and comparative genomics of the fungal order Sordariales.</title>
        <authorList>
            <person name="Hensen N."/>
            <person name="Bonometti L."/>
            <person name="Westerberg I."/>
            <person name="Brannstrom I.O."/>
            <person name="Guillou S."/>
            <person name="Cros-Aarteil S."/>
            <person name="Calhoun S."/>
            <person name="Haridas S."/>
            <person name="Kuo A."/>
            <person name="Mondo S."/>
            <person name="Pangilinan J."/>
            <person name="Riley R."/>
            <person name="LaButti K."/>
            <person name="Andreopoulos B."/>
            <person name="Lipzen A."/>
            <person name="Chen C."/>
            <person name="Yan M."/>
            <person name="Daum C."/>
            <person name="Ng V."/>
            <person name="Clum A."/>
            <person name="Steindorff A."/>
            <person name="Ohm R.A."/>
            <person name="Martin F."/>
            <person name="Silar P."/>
            <person name="Natvig D.O."/>
            <person name="Lalanne C."/>
            <person name="Gautier V."/>
            <person name="Ament-Velasquez S.L."/>
            <person name="Kruys A."/>
            <person name="Hutchinson M.I."/>
            <person name="Powell A.J."/>
            <person name="Barry K."/>
            <person name="Miller A.N."/>
            <person name="Grigoriev I.V."/>
            <person name="Debuchy R."/>
            <person name="Gladieux P."/>
            <person name="Hiltunen Thoren M."/>
            <person name="Johannesson H."/>
        </authorList>
    </citation>
    <scope>NUCLEOTIDE SEQUENCE</scope>
    <source>
        <strain evidence="3">CBS 168.71</strain>
    </source>
</reference>
<dbReference type="AlphaFoldDB" id="A0AAE0HPE4"/>
<feature type="compositionally biased region" description="Acidic residues" evidence="1">
    <location>
        <begin position="108"/>
        <end position="121"/>
    </location>
</feature>
<feature type="domain" description="Oxidoreductase acuF-like C2H2 type zinc-finger" evidence="2">
    <location>
        <begin position="330"/>
        <end position="360"/>
    </location>
</feature>
<dbReference type="Proteomes" id="UP001278766">
    <property type="component" value="Unassembled WGS sequence"/>
</dbReference>
<evidence type="ECO:0000256" key="1">
    <source>
        <dbReference type="SAM" id="MobiDB-lite"/>
    </source>
</evidence>
<sequence length="957" mass="109063">MDPDIFTLASDCRQSFVTLGKELLARPTVLMPRESVENEGGRFRVWCGNLGALQQSFASLDYRLRESPVILSTVCGLLQQLRSNLDESISVVSGSRLAFEDQTQPGDSSDESADDSEDDDGNPIRQRHELSMRLLSIVDLVKKLYELGFRIRDPRLRPSSSKATRYREIDPDTGVDLFDAFPQFDRQHVDALLESLRRGREPPSASDEDPDYLMPRLAASITLRRKHFRYWEKHGKKLSLHTVPRIKPVEATEDPRPASQGQRNQVPQLIRPLGTDEPKTLMSMTEATNHQDNLDDMTERGTVVSYASTTLDADGHRLELPNPPTEALRGKDFVCPYCSVICPARYGQRKAWRSHVLHDLQPYICTYQDCPEPSRLYRSKRQWADHESSRHRRLYRCYEHPELLYKTPDRLKAHLQREHSSRLTDEQIDSLVELSGVNISDERSNCPICFEPAPFAKGLENHLAHHLERLAMFALPRPVEDGASTTDKLDSEGMGKRSSDSGRSLGPPVFSDHGAPNSAASDQNSTPREPESLIPRRLEWEVSADPEFRLDALRVIHDLFCRLNGELSESAKDDEKMLVRSPQELVCLALDEEQRVATESPSTYRDAMMQRILIYQEMTPGQWRDKLVEHDLGRQIHSIPPAGEGEVPQEEGQVEETPEQRLQKLDRRTFDRWRKVLLGSRRFDVWSNVVDAAEVLRRKDRLKRATLLLIFATKGQSAHSGAAEFSKVYAFAELAHTYGERGLWDESGNLLVKLVEMRKASFGDEDEPTLLAMERLAAIYFTLKQWKESESLWKDIIKIRERKGGIKENAKMLVNLAFLATVYQKQDRLDEAETINAEIEELSSWALKSGGLLGLHSVKVLATFYGGRGKLDEAVGLLERLLKAERVHLGETHHSTIETMGQLAVLLHDQGYLERALGLMRKSVQLQRKHSGRINARPRANISLLAEWEREWETRED</sequence>
<dbReference type="Gene3D" id="1.25.40.10">
    <property type="entry name" value="Tetratricopeptide repeat domain"/>
    <property type="match status" value="2"/>
</dbReference>
<name>A0AAE0HPE4_9PEZI</name>
<dbReference type="GeneID" id="87839627"/>
<evidence type="ECO:0000313" key="4">
    <source>
        <dbReference type="Proteomes" id="UP001278766"/>
    </source>
</evidence>
<evidence type="ECO:0000313" key="3">
    <source>
        <dbReference type="EMBL" id="KAK3299954.1"/>
    </source>
</evidence>
<dbReference type="Pfam" id="PF13374">
    <property type="entry name" value="TPR_10"/>
    <property type="match status" value="1"/>
</dbReference>
<keyword evidence="4" id="KW-1185">Reference proteome</keyword>
<dbReference type="RefSeq" id="XP_062663468.1">
    <property type="nucleotide sequence ID" value="XM_062802679.1"/>
</dbReference>
<accession>A0AAE0HPE4</accession>
<dbReference type="Pfam" id="PF26082">
    <property type="entry name" value="zf-C2H2_AcuF"/>
    <property type="match status" value="1"/>
</dbReference>
<gene>
    <name evidence="3" type="ORF">B0H64DRAFT_379530</name>
</gene>
<dbReference type="Pfam" id="PF13424">
    <property type="entry name" value="TPR_12"/>
    <property type="match status" value="1"/>
</dbReference>